<dbReference type="EMBL" id="CAFBRB010000023">
    <property type="protein sequence ID" value="CAB5072809.1"/>
    <property type="molecule type" value="Genomic_DNA"/>
</dbReference>
<dbReference type="Pfam" id="PF11292">
    <property type="entry name" value="DUF3093"/>
    <property type="match status" value="1"/>
</dbReference>
<dbReference type="EMBL" id="CAFABI010000015">
    <property type="protein sequence ID" value="CAB4821413.1"/>
    <property type="molecule type" value="Genomic_DNA"/>
</dbReference>
<dbReference type="EMBL" id="CAFAZX010000002">
    <property type="protein sequence ID" value="CAB4839557.1"/>
    <property type="molecule type" value="Genomic_DNA"/>
</dbReference>
<organism evidence="4">
    <name type="scientific">freshwater metagenome</name>
    <dbReference type="NCBI Taxonomy" id="449393"/>
    <lineage>
        <taxon>unclassified sequences</taxon>
        <taxon>metagenomes</taxon>
        <taxon>ecological metagenomes</taxon>
    </lineage>
</organism>
<reference evidence="4" key="1">
    <citation type="submission" date="2020-05" db="EMBL/GenBank/DDBJ databases">
        <authorList>
            <person name="Chiriac C."/>
            <person name="Salcher M."/>
            <person name="Ghai R."/>
            <person name="Kavagutti S V."/>
        </authorList>
    </citation>
    <scope>NUCLEOTIDE SEQUENCE</scope>
</reference>
<dbReference type="InterPro" id="IPR021443">
    <property type="entry name" value="DUF3093"/>
</dbReference>
<protein>
    <submittedName>
        <fullName evidence="4">Unannotated protein</fullName>
    </submittedName>
</protein>
<proteinExistence type="predicted"/>
<dbReference type="EMBL" id="CAEZZR010000017">
    <property type="protein sequence ID" value="CAB4766789.1"/>
    <property type="molecule type" value="Genomic_DNA"/>
</dbReference>
<accession>A0A6J6V6D7</accession>
<evidence type="ECO:0000313" key="9">
    <source>
        <dbReference type="EMBL" id="CAB5046177.1"/>
    </source>
</evidence>
<feature type="transmembrane region" description="Helical" evidence="1">
    <location>
        <begin position="26"/>
        <end position="47"/>
    </location>
</feature>
<dbReference type="AlphaFoldDB" id="A0A6J6V6D7"/>
<evidence type="ECO:0000313" key="8">
    <source>
        <dbReference type="EMBL" id="CAB4972181.1"/>
    </source>
</evidence>
<evidence type="ECO:0000313" key="2">
    <source>
        <dbReference type="EMBL" id="CAB4649956.1"/>
    </source>
</evidence>
<dbReference type="EMBL" id="CAEZYB010000037">
    <property type="protein sequence ID" value="CAB4701196.1"/>
    <property type="molecule type" value="Genomic_DNA"/>
</dbReference>
<feature type="transmembrane region" description="Helical" evidence="1">
    <location>
        <begin position="53"/>
        <end position="70"/>
    </location>
</feature>
<gene>
    <name evidence="2" type="ORF">UFOPK2254_00084</name>
    <name evidence="3" type="ORF">UFOPK2646_00472</name>
    <name evidence="4" type="ORF">UFOPK2907_00304</name>
    <name evidence="5" type="ORF">UFOPK3197_00225</name>
    <name evidence="6" type="ORF">UFOPK3241_00072</name>
    <name evidence="7" type="ORF">UFOPK3707_00005</name>
    <name evidence="8" type="ORF">UFOPK3937_00209</name>
    <name evidence="9" type="ORF">UFOPK4265_00116</name>
    <name evidence="10" type="ORF">UFOPK4401_00363</name>
</gene>
<dbReference type="EMBL" id="CAFBQK010000007">
    <property type="protein sequence ID" value="CAB5046177.1"/>
    <property type="molecule type" value="Genomic_DNA"/>
</dbReference>
<evidence type="ECO:0000313" key="10">
    <source>
        <dbReference type="EMBL" id="CAB5072809.1"/>
    </source>
</evidence>
<name>A0A6J6V6D7_9ZZZZ</name>
<dbReference type="EMBL" id="CAFBOJ010000012">
    <property type="protein sequence ID" value="CAB4972181.1"/>
    <property type="molecule type" value="Genomic_DNA"/>
</dbReference>
<evidence type="ECO:0000313" key="7">
    <source>
        <dbReference type="EMBL" id="CAB4914562.1"/>
    </source>
</evidence>
<dbReference type="EMBL" id="CAEZWO010000004">
    <property type="protein sequence ID" value="CAB4649956.1"/>
    <property type="molecule type" value="Genomic_DNA"/>
</dbReference>
<sequence length="160" mass="18299">MKSCSVSPMAAREVEIPFTEAIRPPLWLMGFVYFLFLSFALSVWAAMGNTAGLISLLLLSALLIYLRQLITMRISVTSKELFIDRAHIDINFIGDVEVLTPEKMRLIRGRDADPAAFLAIRFWESSGVKITLNDKRDPTPYWLVSSRKSEELKRTLYIQR</sequence>
<keyword evidence="1" id="KW-0472">Membrane</keyword>
<evidence type="ECO:0000313" key="4">
    <source>
        <dbReference type="EMBL" id="CAB4766789.1"/>
    </source>
</evidence>
<evidence type="ECO:0000313" key="5">
    <source>
        <dbReference type="EMBL" id="CAB4821413.1"/>
    </source>
</evidence>
<evidence type="ECO:0000313" key="6">
    <source>
        <dbReference type="EMBL" id="CAB4839557.1"/>
    </source>
</evidence>
<evidence type="ECO:0000313" key="3">
    <source>
        <dbReference type="EMBL" id="CAB4701196.1"/>
    </source>
</evidence>
<dbReference type="EMBL" id="CAFBMY010000001">
    <property type="protein sequence ID" value="CAB4914562.1"/>
    <property type="molecule type" value="Genomic_DNA"/>
</dbReference>
<keyword evidence="1" id="KW-0812">Transmembrane</keyword>
<evidence type="ECO:0000256" key="1">
    <source>
        <dbReference type="SAM" id="Phobius"/>
    </source>
</evidence>
<keyword evidence="1" id="KW-1133">Transmembrane helix</keyword>